<feature type="transmembrane region" description="Helical" evidence="1">
    <location>
        <begin position="262"/>
        <end position="282"/>
    </location>
</feature>
<feature type="transmembrane region" description="Helical" evidence="1">
    <location>
        <begin position="62"/>
        <end position="79"/>
    </location>
</feature>
<reference evidence="3 4" key="1">
    <citation type="submission" date="2019-03" db="EMBL/GenBank/DDBJ databases">
        <title>Genomic Encyclopedia of Type Strains, Phase IV (KMG-IV): sequencing the most valuable type-strain genomes for metagenomic binning, comparative biology and taxonomic classification.</title>
        <authorList>
            <person name="Goeker M."/>
        </authorList>
    </citation>
    <scope>NUCLEOTIDE SEQUENCE [LARGE SCALE GENOMIC DNA]</scope>
    <source>
        <strain evidence="3 4">DSM 100059</strain>
    </source>
</reference>
<dbReference type="GO" id="GO:0016020">
    <property type="term" value="C:membrane"/>
    <property type="evidence" value="ECO:0007669"/>
    <property type="project" value="InterPro"/>
</dbReference>
<dbReference type="PANTHER" id="PTHR22911:SF79">
    <property type="entry name" value="MOBA-LIKE NTP TRANSFERASE DOMAIN-CONTAINING PROTEIN"/>
    <property type="match status" value="1"/>
</dbReference>
<feature type="transmembrane region" description="Helical" evidence="1">
    <location>
        <begin position="207"/>
        <end position="229"/>
    </location>
</feature>
<sequence>MKRALIQLHIAVFLWGFTAVLGRLITLNEGLLVWWRMALTVVSLWALLLYQRRVERFGLVPLFRAFGVGCLVVLHWVFFYGSIKYANASIALVCLSSSGLFTSLLEPLFFRRRVSFQEIALGLLCMSGIYCIFQFDPHFKTGIILGVIAALLSCLFTLANKRLVTDHTSDNVTLYELTGGFLFWSLALPVYLHFFPEPSFFPGWANFGWLLLLSWLCTVLAFTLSLHALRKITPFTLTLTYNLEPVYGIILAFLVYHENRYLGGGFYIGFGLIILSVTLQMLRLLRAGRRTPAGIAS</sequence>
<protein>
    <submittedName>
        <fullName evidence="3">EamA-like transporter family protein</fullName>
    </submittedName>
</protein>
<dbReference type="OrthoDB" id="9150437at2"/>
<organism evidence="3 4">
    <name type="scientific">Dinghuibacter silviterrae</name>
    <dbReference type="NCBI Taxonomy" id="1539049"/>
    <lineage>
        <taxon>Bacteria</taxon>
        <taxon>Pseudomonadati</taxon>
        <taxon>Bacteroidota</taxon>
        <taxon>Chitinophagia</taxon>
        <taxon>Chitinophagales</taxon>
        <taxon>Chitinophagaceae</taxon>
        <taxon>Dinghuibacter</taxon>
    </lineage>
</organism>
<feature type="domain" description="EamA" evidence="2">
    <location>
        <begin position="5"/>
        <end position="133"/>
    </location>
</feature>
<accession>A0A4R8DFT3</accession>
<proteinExistence type="predicted"/>
<feature type="transmembrane region" description="Helical" evidence="1">
    <location>
        <begin position="85"/>
        <end position="104"/>
    </location>
</feature>
<dbReference type="SUPFAM" id="SSF103481">
    <property type="entry name" value="Multidrug resistance efflux transporter EmrE"/>
    <property type="match status" value="2"/>
</dbReference>
<dbReference type="InterPro" id="IPR000620">
    <property type="entry name" value="EamA_dom"/>
</dbReference>
<feature type="transmembrane region" description="Helical" evidence="1">
    <location>
        <begin position="236"/>
        <end position="256"/>
    </location>
</feature>
<gene>
    <name evidence="3" type="ORF">EDB95_4300</name>
</gene>
<feature type="transmembrane region" description="Helical" evidence="1">
    <location>
        <begin position="32"/>
        <end position="50"/>
    </location>
</feature>
<feature type="transmembrane region" description="Helical" evidence="1">
    <location>
        <begin position="172"/>
        <end position="195"/>
    </location>
</feature>
<keyword evidence="1" id="KW-0812">Transmembrane</keyword>
<evidence type="ECO:0000256" key="1">
    <source>
        <dbReference type="SAM" id="Phobius"/>
    </source>
</evidence>
<name>A0A4R8DFT3_9BACT</name>
<evidence type="ECO:0000313" key="3">
    <source>
        <dbReference type="EMBL" id="TDW96469.1"/>
    </source>
</evidence>
<feature type="transmembrane region" description="Helical" evidence="1">
    <location>
        <begin position="116"/>
        <end position="135"/>
    </location>
</feature>
<dbReference type="RefSeq" id="WP_133996954.1">
    <property type="nucleotide sequence ID" value="NZ_SODV01000002.1"/>
</dbReference>
<dbReference type="InterPro" id="IPR037185">
    <property type="entry name" value="EmrE-like"/>
</dbReference>
<keyword evidence="4" id="KW-1185">Reference proteome</keyword>
<keyword evidence="1" id="KW-1133">Transmembrane helix</keyword>
<dbReference type="AlphaFoldDB" id="A0A4R8DFT3"/>
<feature type="domain" description="EamA" evidence="2">
    <location>
        <begin position="141"/>
        <end position="279"/>
    </location>
</feature>
<dbReference type="PANTHER" id="PTHR22911">
    <property type="entry name" value="ACYL-MALONYL CONDENSING ENZYME-RELATED"/>
    <property type="match status" value="1"/>
</dbReference>
<keyword evidence="1" id="KW-0472">Membrane</keyword>
<feature type="transmembrane region" description="Helical" evidence="1">
    <location>
        <begin position="141"/>
        <end position="160"/>
    </location>
</feature>
<dbReference type="Proteomes" id="UP000294498">
    <property type="component" value="Unassembled WGS sequence"/>
</dbReference>
<dbReference type="EMBL" id="SODV01000002">
    <property type="protein sequence ID" value="TDW96469.1"/>
    <property type="molecule type" value="Genomic_DNA"/>
</dbReference>
<evidence type="ECO:0000259" key="2">
    <source>
        <dbReference type="Pfam" id="PF00892"/>
    </source>
</evidence>
<evidence type="ECO:0000313" key="4">
    <source>
        <dbReference type="Proteomes" id="UP000294498"/>
    </source>
</evidence>
<dbReference type="Pfam" id="PF00892">
    <property type="entry name" value="EamA"/>
    <property type="match status" value="2"/>
</dbReference>
<comment type="caution">
    <text evidence="3">The sequence shown here is derived from an EMBL/GenBank/DDBJ whole genome shotgun (WGS) entry which is preliminary data.</text>
</comment>